<dbReference type="Proteomes" id="UP000005446">
    <property type="component" value="Unassembled WGS sequence"/>
</dbReference>
<sequence length="40" mass="4359">MKHPQGELTGQTYLLRQSAKVKGLAVVRALPSAAMQRSHV</sequence>
<accession>H0EMU8</accession>
<reference evidence="1 2" key="1">
    <citation type="journal article" date="2012" name="Eukaryot. Cell">
        <title>Genome sequence of the fungus Glarea lozoyensis: the first genome sequence of a species from the Helotiaceae family.</title>
        <authorList>
            <person name="Youssar L."/>
            <person name="Gruening B.A."/>
            <person name="Erxleben A."/>
            <person name="Guenther S."/>
            <person name="Huettel W."/>
        </authorList>
    </citation>
    <scope>NUCLEOTIDE SEQUENCE [LARGE SCALE GENOMIC DNA]</scope>
    <source>
        <strain evidence="2">ATCC 74030 / MF5533</strain>
    </source>
</reference>
<gene>
    <name evidence="1" type="ORF">M7I_3946</name>
</gene>
<keyword evidence="2" id="KW-1185">Reference proteome</keyword>
<dbReference type="InParanoid" id="H0EMU8"/>
<dbReference type="EMBL" id="AGUE01000094">
    <property type="protein sequence ID" value="EHL00177.1"/>
    <property type="molecule type" value="Genomic_DNA"/>
</dbReference>
<proteinExistence type="predicted"/>
<dbReference type="HOGENOM" id="CLU_3299491_0_0_1"/>
<organism evidence="1 2">
    <name type="scientific">Glarea lozoyensis (strain ATCC 74030 / MF5533)</name>
    <dbReference type="NCBI Taxonomy" id="1104152"/>
    <lineage>
        <taxon>Eukaryota</taxon>
        <taxon>Fungi</taxon>
        <taxon>Dikarya</taxon>
        <taxon>Ascomycota</taxon>
        <taxon>Pezizomycotina</taxon>
        <taxon>Leotiomycetes</taxon>
        <taxon>Helotiales</taxon>
        <taxon>Helotiaceae</taxon>
        <taxon>Glarea</taxon>
    </lineage>
</organism>
<evidence type="ECO:0000313" key="2">
    <source>
        <dbReference type="Proteomes" id="UP000005446"/>
    </source>
</evidence>
<dbReference type="AlphaFoldDB" id="H0EMU8"/>
<protein>
    <submittedName>
        <fullName evidence="1">Uncharacterized protein</fullName>
    </submittedName>
</protein>
<name>H0EMU8_GLAL7</name>
<evidence type="ECO:0000313" key="1">
    <source>
        <dbReference type="EMBL" id="EHL00177.1"/>
    </source>
</evidence>
<comment type="caution">
    <text evidence="1">The sequence shown here is derived from an EMBL/GenBank/DDBJ whole genome shotgun (WGS) entry which is preliminary data.</text>
</comment>